<dbReference type="InParanoid" id="A0A158NGC6"/>
<protein>
    <recommendedName>
        <fullName evidence="6">Kazal-like domain-containing protein</fullName>
    </recommendedName>
</protein>
<dbReference type="EnsemblMetazoa" id="XM_012201194.1">
    <property type="protein sequence ID" value="XP_012056584.1"/>
    <property type="gene ID" value="LOC105619675"/>
</dbReference>
<evidence type="ECO:0000313" key="7">
    <source>
        <dbReference type="EnsemblMetazoa" id="XP_012056584.1"/>
    </source>
</evidence>
<dbReference type="Pfam" id="PF00050">
    <property type="entry name" value="Kazal_1"/>
    <property type="match status" value="1"/>
</dbReference>
<name>A0A158NGC6_ATTCE</name>
<keyword evidence="4" id="KW-0812">Transmembrane</keyword>
<dbReference type="Proteomes" id="UP000005205">
    <property type="component" value="Unassembled WGS sequence"/>
</dbReference>
<dbReference type="KEGG" id="acep:105619675"/>
<evidence type="ECO:0000256" key="2">
    <source>
        <dbReference type="ARBA" id="ARBA00022525"/>
    </source>
</evidence>
<reference evidence="7" key="2">
    <citation type="submission" date="2016-04" db="UniProtKB">
        <authorList>
            <consortium name="EnsemblMetazoa"/>
        </authorList>
    </citation>
    <scope>IDENTIFICATION</scope>
</reference>
<dbReference type="CDD" id="cd00104">
    <property type="entry name" value="KAZAL_FS"/>
    <property type="match status" value="1"/>
</dbReference>
<dbReference type="SUPFAM" id="SSF100895">
    <property type="entry name" value="Kazal-type serine protease inhibitors"/>
    <property type="match status" value="1"/>
</dbReference>
<evidence type="ECO:0000256" key="4">
    <source>
        <dbReference type="SAM" id="Phobius"/>
    </source>
</evidence>
<dbReference type="InterPro" id="IPR036058">
    <property type="entry name" value="Kazal_dom_sf"/>
</dbReference>
<accession>A0A158NGC6</accession>
<feature type="domain" description="Kazal-like" evidence="6">
    <location>
        <begin position="135"/>
        <end position="188"/>
    </location>
</feature>
<dbReference type="PANTHER" id="PTHR21179">
    <property type="entry name" value="SERINE-TYPE ENDOPEPTIDASE INHIBITOR"/>
    <property type="match status" value="1"/>
</dbReference>
<keyword evidence="5" id="KW-0732">Signal</keyword>
<proteinExistence type="predicted"/>
<keyword evidence="8" id="KW-1185">Reference proteome</keyword>
<feature type="transmembrane region" description="Helical" evidence="4">
    <location>
        <begin position="75"/>
        <end position="92"/>
    </location>
</feature>
<dbReference type="GO" id="GO:0004867">
    <property type="term" value="F:serine-type endopeptidase inhibitor activity"/>
    <property type="evidence" value="ECO:0007669"/>
    <property type="project" value="InterPro"/>
</dbReference>
<dbReference type="Gene3D" id="3.30.60.30">
    <property type="match status" value="1"/>
</dbReference>
<dbReference type="AlphaFoldDB" id="A0A158NGC6"/>
<evidence type="ECO:0000256" key="5">
    <source>
        <dbReference type="SAM" id="SignalP"/>
    </source>
</evidence>
<keyword evidence="4" id="KW-1133">Transmembrane helix</keyword>
<evidence type="ECO:0000256" key="3">
    <source>
        <dbReference type="ARBA" id="ARBA00023157"/>
    </source>
</evidence>
<dbReference type="PANTHER" id="PTHR21179:SF0">
    <property type="entry name" value="SERINE PROTEASE INHIBITOR KAZAL-TYPE 4"/>
    <property type="match status" value="1"/>
</dbReference>
<feature type="chain" id="PRO_5007629112" description="Kazal-like domain-containing protein" evidence="5">
    <location>
        <begin position="23"/>
        <end position="192"/>
    </location>
</feature>
<gene>
    <name evidence="7" type="primary">105619675</name>
</gene>
<dbReference type="InterPro" id="IPR002350">
    <property type="entry name" value="Kazal_dom"/>
</dbReference>
<feature type="signal peptide" evidence="5">
    <location>
        <begin position="1"/>
        <end position="22"/>
    </location>
</feature>
<evidence type="ECO:0000313" key="8">
    <source>
        <dbReference type="Proteomes" id="UP000005205"/>
    </source>
</evidence>
<sequence length="192" mass="21482">MSFYSIVVQVLTLIWLVALAFPQRDWSSNVIDDAIIFDNNDEANSTTYMQNIILDILDIIQRRLLIFYQTNFNKMLFYLLIAASPFVITAFPQNNAPMEIAQVDDFTFDGPVASESNGRQEITSTSTTTTSSILNNIYNACKINCPVTSEYNPVCGTDNADYTNPGSLDCAKNCGRDVELNYYGRCSTNRTG</sequence>
<keyword evidence="3" id="KW-1015">Disulfide bond</keyword>
<dbReference type="SMART" id="SM00280">
    <property type="entry name" value="KAZAL"/>
    <property type="match status" value="1"/>
</dbReference>
<organism evidence="7 8">
    <name type="scientific">Atta cephalotes</name>
    <name type="common">Leafcutter ant</name>
    <dbReference type="NCBI Taxonomy" id="12957"/>
    <lineage>
        <taxon>Eukaryota</taxon>
        <taxon>Metazoa</taxon>
        <taxon>Ecdysozoa</taxon>
        <taxon>Arthropoda</taxon>
        <taxon>Hexapoda</taxon>
        <taxon>Insecta</taxon>
        <taxon>Pterygota</taxon>
        <taxon>Neoptera</taxon>
        <taxon>Endopterygota</taxon>
        <taxon>Hymenoptera</taxon>
        <taxon>Apocrita</taxon>
        <taxon>Aculeata</taxon>
        <taxon>Formicoidea</taxon>
        <taxon>Formicidae</taxon>
        <taxon>Myrmicinae</taxon>
        <taxon>Atta</taxon>
    </lineage>
</organism>
<dbReference type="EMBL" id="ADTU01014813">
    <property type="status" value="NOT_ANNOTATED_CDS"/>
    <property type="molecule type" value="Genomic_DNA"/>
</dbReference>
<dbReference type="PROSITE" id="PS51465">
    <property type="entry name" value="KAZAL_2"/>
    <property type="match status" value="1"/>
</dbReference>
<evidence type="ECO:0000256" key="1">
    <source>
        <dbReference type="ARBA" id="ARBA00004613"/>
    </source>
</evidence>
<dbReference type="OrthoDB" id="126772at2759"/>
<keyword evidence="4" id="KW-0472">Membrane</keyword>
<reference evidence="8" key="1">
    <citation type="journal article" date="2011" name="PLoS Genet.">
        <title>The genome sequence of the leaf-cutter ant Atta cephalotes reveals insights into its obligate symbiotic lifestyle.</title>
        <authorList>
            <person name="Suen G."/>
            <person name="Teiling C."/>
            <person name="Li L."/>
            <person name="Holt C."/>
            <person name="Abouheif E."/>
            <person name="Bornberg-Bauer E."/>
            <person name="Bouffard P."/>
            <person name="Caldera E.J."/>
            <person name="Cash E."/>
            <person name="Cavanaugh A."/>
            <person name="Denas O."/>
            <person name="Elhaik E."/>
            <person name="Fave M.J."/>
            <person name="Gadau J."/>
            <person name="Gibson J.D."/>
            <person name="Graur D."/>
            <person name="Grubbs K.J."/>
            <person name="Hagen D.E."/>
            <person name="Harkins T.T."/>
            <person name="Helmkampf M."/>
            <person name="Hu H."/>
            <person name="Johnson B.R."/>
            <person name="Kim J."/>
            <person name="Marsh S.E."/>
            <person name="Moeller J.A."/>
            <person name="Munoz-Torres M.C."/>
            <person name="Murphy M.C."/>
            <person name="Naughton M.C."/>
            <person name="Nigam S."/>
            <person name="Overson R."/>
            <person name="Rajakumar R."/>
            <person name="Reese J.T."/>
            <person name="Scott J.J."/>
            <person name="Smith C.R."/>
            <person name="Tao S."/>
            <person name="Tsutsui N.D."/>
            <person name="Viljakainen L."/>
            <person name="Wissler L."/>
            <person name="Yandell M.D."/>
            <person name="Zimmer F."/>
            <person name="Taylor J."/>
            <person name="Slater S.C."/>
            <person name="Clifton S.W."/>
            <person name="Warren W.C."/>
            <person name="Elsik C.G."/>
            <person name="Smith C.D."/>
            <person name="Weinstock G.M."/>
            <person name="Gerardo N.M."/>
            <person name="Currie C.R."/>
        </authorList>
    </citation>
    <scope>NUCLEOTIDE SEQUENCE [LARGE SCALE GENOMIC DNA]</scope>
</reference>
<comment type="subcellular location">
    <subcellularLocation>
        <location evidence="1">Secreted</location>
    </subcellularLocation>
</comment>
<dbReference type="eggNOG" id="ENOG502SC6S">
    <property type="taxonomic scope" value="Eukaryota"/>
</dbReference>
<evidence type="ECO:0000259" key="6">
    <source>
        <dbReference type="PROSITE" id="PS51465"/>
    </source>
</evidence>
<dbReference type="InterPro" id="IPR039932">
    <property type="entry name" value="Spink4-like"/>
</dbReference>
<dbReference type="GO" id="GO:0005576">
    <property type="term" value="C:extracellular region"/>
    <property type="evidence" value="ECO:0007669"/>
    <property type="project" value="UniProtKB-SubCell"/>
</dbReference>
<keyword evidence="2" id="KW-0964">Secreted</keyword>